<evidence type="ECO:0000313" key="2">
    <source>
        <dbReference type="Proteomes" id="UP000828390"/>
    </source>
</evidence>
<reference evidence="1" key="2">
    <citation type="submission" date="2020-11" db="EMBL/GenBank/DDBJ databases">
        <authorList>
            <person name="McCartney M.A."/>
            <person name="Auch B."/>
            <person name="Kono T."/>
            <person name="Mallez S."/>
            <person name="Becker A."/>
            <person name="Gohl D.M."/>
            <person name="Silverstein K.A.T."/>
            <person name="Koren S."/>
            <person name="Bechman K.B."/>
            <person name="Herman A."/>
            <person name="Abrahante J.E."/>
            <person name="Garbe J."/>
        </authorList>
    </citation>
    <scope>NUCLEOTIDE SEQUENCE</scope>
    <source>
        <strain evidence="1">Duluth1</strain>
        <tissue evidence="1">Whole animal</tissue>
    </source>
</reference>
<organism evidence="1 2">
    <name type="scientific">Dreissena polymorpha</name>
    <name type="common">Zebra mussel</name>
    <name type="synonym">Mytilus polymorpha</name>
    <dbReference type="NCBI Taxonomy" id="45954"/>
    <lineage>
        <taxon>Eukaryota</taxon>
        <taxon>Metazoa</taxon>
        <taxon>Spiralia</taxon>
        <taxon>Lophotrochozoa</taxon>
        <taxon>Mollusca</taxon>
        <taxon>Bivalvia</taxon>
        <taxon>Autobranchia</taxon>
        <taxon>Heteroconchia</taxon>
        <taxon>Euheterodonta</taxon>
        <taxon>Imparidentia</taxon>
        <taxon>Neoheterodontei</taxon>
        <taxon>Myida</taxon>
        <taxon>Dreissenoidea</taxon>
        <taxon>Dreissenidae</taxon>
        <taxon>Dreissena</taxon>
    </lineage>
</organism>
<name>A0A9D4H327_DREPO</name>
<evidence type="ECO:0000313" key="1">
    <source>
        <dbReference type="EMBL" id="KAH3828549.1"/>
    </source>
</evidence>
<comment type="caution">
    <text evidence="1">The sequence shown here is derived from an EMBL/GenBank/DDBJ whole genome shotgun (WGS) entry which is preliminary data.</text>
</comment>
<protein>
    <submittedName>
        <fullName evidence="1">Uncharacterized protein</fullName>
    </submittedName>
</protein>
<dbReference type="AlphaFoldDB" id="A0A9D4H327"/>
<accession>A0A9D4H327</accession>
<proteinExistence type="predicted"/>
<gene>
    <name evidence="1" type="ORF">DPMN_130530</name>
</gene>
<keyword evidence="2" id="KW-1185">Reference proteome</keyword>
<reference evidence="1" key="1">
    <citation type="journal article" date="2019" name="bioRxiv">
        <title>The Genome of the Zebra Mussel, Dreissena polymorpha: A Resource for Invasive Species Research.</title>
        <authorList>
            <person name="McCartney M.A."/>
            <person name="Auch B."/>
            <person name="Kono T."/>
            <person name="Mallez S."/>
            <person name="Zhang Y."/>
            <person name="Obille A."/>
            <person name="Becker A."/>
            <person name="Abrahante J.E."/>
            <person name="Garbe J."/>
            <person name="Badalamenti J.P."/>
            <person name="Herman A."/>
            <person name="Mangelson H."/>
            <person name="Liachko I."/>
            <person name="Sullivan S."/>
            <person name="Sone E.D."/>
            <person name="Koren S."/>
            <person name="Silverstein K.A.T."/>
            <person name="Beckman K.B."/>
            <person name="Gohl D.M."/>
        </authorList>
    </citation>
    <scope>NUCLEOTIDE SEQUENCE</scope>
    <source>
        <strain evidence="1">Duluth1</strain>
        <tissue evidence="1">Whole animal</tissue>
    </source>
</reference>
<sequence>MEPGRLLETASTSFSVTPRLLIKLITFTIEDPRWPCILTGLCTILSYIAFTSNDLTLLLIADISPVYE</sequence>
<dbReference type="EMBL" id="JAIWYP010000005">
    <property type="protein sequence ID" value="KAH3828549.1"/>
    <property type="molecule type" value="Genomic_DNA"/>
</dbReference>
<dbReference type="Proteomes" id="UP000828390">
    <property type="component" value="Unassembled WGS sequence"/>
</dbReference>